<evidence type="ECO:0000256" key="2">
    <source>
        <dbReference type="SAM" id="Phobius"/>
    </source>
</evidence>
<dbReference type="GO" id="GO:0006355">
    <property type="term" value="P:regulation of DNA-templated transcription"/>
    <property type="evidence" value="ECO:0007669"/>
    <property type="project" value="InterPro"/>
</dbReference>
<dbReference type="InterPro" id="IPR000551">
    <property type="entry name" value="MerR-type_HTH_dom"/>
</dbReference>
<dbReference type="OrthoDB" id="5244905at2"/>
<feature type="transmembrane region" description="Helical" evidence="2">
    <location>
        <begin position="319"/>
        <end position="339"/>
    </location>
</feature>
<keyword evidence="2" id="KW-1133">Transmembrane helix</keyword>
<dbReference type="Proteomes" id="UP000025229">
    <property type="component" value="Chromosome"/>
</dbReference>
<reference evidence="4 5" key="1">
    <citation type="submission" date="2014-03" db="EMBL/GenBank/DDBJ databases">
        <title>Complete genome sequence of the Radio-Resistant Rubrobacter radiotolerans RSPS-4.</title>
        <authorList>
            <person name="Egas C.C."/>
            <person name="Barroso C.C."/>
            <person name="Froufe H.J.C."/>
            <person name="Pacheco J.J."/>
            <person name="Albuquerque L.L."/>
            <person name="da Costa M.M.S."/>
        </authorList>
    </citation>
    <scope>NUCLEOTIDE SEQUENCE [LARGE SCALE GENOMIC DNA]</scope>
    <source>
        <strain evidence="4 5">RSPS-4</strain>
    </source>
</reference>
<dbReference type="InterPro" id="IPR009061">
    <property type="entry name" value="DNA-bd_dom_put_sf"/>
</dbReference>
<dbReference type="HOGENOM" id="CLU_811075_0_0_11"/>
<evidence type="ECO:0000313" key="5">
    <source>
        <dbReference type="Proteomes" id="UP000025229"/>
    </source>
</evidence>
<dbReference type="Gene3D" id="1.10.1660.10">
    <property type="match status" value="1"/>
</dbReference>
<proteinExistence type="predicted"/>
<keyword evidence="2" id="KW-0812">Transmembrane</keyword>
<evidence type="ECO:0000259" key="3">
    <source>
        <dbReference type="Pfam" id="PF13411"/>
    </source>
</evidence>
<keyword evidence="5" id="KW-1185">Reference proteome</keyword>
<evidence type="ECO:0000256" key="1">
    <source>
        <dbReference type="SAM" id="MobiDB-lite"/>
    </source>
</evidence>
<protein>
    <submittedName>
        <fullName evidence="4">Helix-turn-helix domain</fullName>
    </submittedName>
</protein>
<feature type="region of interest" description="Disordered" evidence="1">
    <location>
        <begin position="243"/>
        <end position="306"/>
    </location>
</feature>
<dbReference type="Pfam" id="PF13411">
    <property type="entry name" value="MerR_1"/>
    <property type="match status" value="1"/>
</dbReference>
<dbReference type="eggNOG" id="COG2452">
    <property type="taxonomic scope" value="Bacteria"/>
</dbReference>
<gene>
    <name evidence="4" type="ORF">RradSPS_0880</name>
</gene>
<organism evidence="4 5">
    <name type="scientific">Rubrobacter radiotolerans</name>
    <name type="common">Arthrobacter radiotolerans</name>
    <dbReference type="NCBI Taxonomy" id="42256"/>
    <lineage>
        <taxon>Bacteria</taxon>
        <taxon>Bacillati</taxon>
        <taxon>Actinomycetota</taxon>
        <taxon>Rubrobacteria</taxon>
        <taxon>Rubrobacterales</taxon>
        <taxon>Rubrobacteraceae</taxon>
        <taxon>Rubrobacter</taxon>
    </lineage>
</organism>
<sequence>MTIHENRINIGFAGILALDATPVITCFRLGKENENILVIGGRGTREEMYSVDEASARLGIPRPTLYRYLREYSVPHTKRSGRISIPESSVERLRRVRDLHREGMGTGAVRRLLKEGSEEGGIRGRLEHISREIEGVRSGARHSSVEDLNSSQAIRTLLARQSLLMGAVLDLTDMVEELMRANGHAVRRGRVGDLRESPAGATARKKSVPLDLPVPAFGAAAEAPPASVTYLTPRGGVHLRERSAGASTLPRSEPTHPGRPTPPEGAGSYLSFTREEEPRPSGRRAAPTIRLAPSRGHRSALREKHYGHLSRRRRAVGRLLAGLALAAVVVLALVLLRLGGVF</sequence>
<name>A0A023X1G5_RUBRA</name>
<keyword evidence="2" id="KW-0472">Membrane</keyword>
<dbReference type="EMBL" id="CP007514">
    <property type="protein sequence ID" value="AHY46163.1"/>
    <property type="molecule type" value="Genomic_DNA"/>
</dbReference>
<dbReference type="SUPFAM" id="SSF46955">
    <property type="entry name" value="Putative DNA-binding domain"/>
    <property type="match status" value="1"/>
</dbReference>
<evidence type="ECO:0000313" key="4">
    <source>
        <dbReference type="EMBL" id="AHY46163.1"/>
    </source>
</evidence>
<feature type="domain" description="HTH merR-type" evidence="3">
    <location>
        <begin position="49"/>
        <end position="115"/>
    </location>
</feature>
<dbReference type="GO" id="GO:0003677">
    <property type="term" value="F:DNA binding"/>
    <property type="evidence" value="ECO:0007669"/>
    <property type="project" value="InterPro"/>
</dbReference>
<dbReference type="AlphaFoldDB" id="A0A023X1G5"/>
<accession>A0A023X1G5</accession>
<dbReference type="KEGG" id="rrd:RradSPS_0880"/>